<gene>
    <name evidence="2" type="primary">rnhA</name>
    <name evidence="2" type="ORF">GCM10011391_17690</name>
</gene>
<reference evidence="2" key="1">
    <citation type="journal article" date="2014" name="Int. J. Syst. Evol. Microbiol.">
        <title>Complete genome sequence of Corynebacterium casei LMG S-19264T (=DSM 44701T), isolated from a smear-ripened cheese.</title>
        <authorList>
            <consortium name="US DOE Joint Genome Institute (JGI-PGF)"/>
            <person name="Walter F."/>
            <person name="Albersmeier A."/>
            <person name="Kalinowski J."/>
            <person name="Ruckert C."/>
        </authorList>
    </citation>
    <scope>NUCLEOTIDE SEQUENCE</scope>
    <source>
        <strain evidence="2">CGMCC 1.15371</strain>
    </source>
</reference>
<dbReference type="PANTHER" id="PTHR48475">
    <property type="entry name" value="RIBONUCLEASE H"/>
    <property type="match status" value="1"/>
</dbReference>
<dbReference type="EMBL" id="BMIR01000007">
    <property type="protein sequence ID" value="GGE39371.1"/>
    <property type="molecule type" value="Genomic_DNA"/>
</dbReference>
<name>A0A8J2VMX6_9BACL</name>
<sequence length="137" mass="15445">MIEVYIDGASAGNPGPSGIGILIKLERGQTEEIALPLGSTTNHHAEFQALITAMHICIDKHYQAISVRTDSQLVERAVEKEYVKNKSFQAYLDEVLKLKSHFSLFFIKWIPSAENKKADHLARSAIQKAIQQQKRRE</sequence>
<dbReference type="InterPro" id="IPR002156">
    <property type="entry name" value="RNaseH_domain"/>
</dbReference>
<evidence type="ECO:0000259" key="1">
    <source>
        <dbReference type="PROSITE" id="PS50879"/>
    </source>
</evidence>
<reference evidence="2" key="2">
    <citation type="submission" date="2020-09" db="EMBL/GenBank/DDBJ databases">
        <authorList>
            <person name="Sun Q."/>
            <person name="Zhou Y."/>
        </authorList>
    </citation>
    <scope>NUCLEOTIDE SEQUENCE</scope>
    <source>
        <strain evidence="2">CGMCC 1.15371</strain>
    </source>
</reference>
<dbReference type="GO" id="GO:0004523">
    <property type="term" value="F:RNA-DNA hybrid ribonuclease activity"/>
    <property type="evidence" value="ECO:0007669"/>
    <property type="project" value="InterPro"/>
</dbReference>
<proteinExistence type="predicted"/>
<dbReference type="PROSITE" id="PS50879">
    <property type="entry name" value="RNASE_H_1"/>
    <property type="match status" value="1"/>
</dbReference>
<accession>A0A8J2VMX6</accession>
<dbReference type="Pfam" id="PF13456">
    <property type="entry name" value="RVT_3"/>
    <property type="match status" value="1"/>
</dbReference>
<feature type="domain" description="RNase H type-1" evidence="1">
    <location>
        <begin position="1"/>
        <end position="127"/>
    </location>
</feature>
<dbReference type="Proteomes" id="UP000628775">
    <property type="component" value="Unassembled WGS sequence"/>
</dbReference>
<comment type="caution">
    <text evidence="2">The sequence shown here is derived from an EMBL/GenBank/DDBJ whole genome shotgun (WGS) entry which is preliminary data.</text>
</comment>
<keyword evidence="3" id="KW-1185">Reference proteome</keyword>
<dbReference type="InterPro" id="IPR012337">
    <property type="entry name" value="RNaseH-like_sf"/>
</dbReference>
<dbReference type="InterPro" id="IPR036397">
    <property type="entry name" value="RNaseH_sf"/>
</dbReference>
<organism evidence="2 3">
    <name type="scientific">Pullulanibacillus camelliae</name>
    <dbReference type="NCBI Taxonomy" id="1707096"/>
    <lineage>
        <taxon>Bacteria</taxon>
        <taxon>Bacillati</taxon>
        <taxon>Bacillota</taxon>
        <taxon>Bacilli</taxon>
        <taxon>Bacillales</taxon>
        <taxon>Sporolactobacillaceae</taxon>
        <taxon>Pullulanibacillus</taxon>
    </lineage>
</organism>
<dbReference type="Gene3D" id="3.30.420.10">
    <property type="entry name" value="Ribonuclease H-like superfamily/Ribonuclease H"/>
    <property type="match status" value="1"/>
</dbReference>
<protein>
    <submittedName>
        <fullName evidence="2">Ribonuclease H</fullName>
    </submittedName>
</protein>
<evidence type="ECO:0000313" key="2">
    <source>
        <dbReference type="EMBL" id="GGE39371.1"/>
    </source>
</evidence>
<dbReference type="AlphaFoldDB" id="A0A8J2VMX6"/>
<dbReference type="GO" id="GO:0003676">
    <property type="term" value="F:nucleic acid binding"/>
    <property type="evidence" value="ECO:0007669"/>
    <property type="project" value="InterPro"/>
</dbReference>
<dbReference type="CDD" id="cd09279">
    <property type="entry name" value="RNase_HI_like"/>
    <property type="match status" value="1"/>
</dbReference>
<dbReference type="PANTHER" id="PTHR48475:SF1">
    <property type="entry name" value="RNASE H TYPE-1 DOMAIN-CONTAINING PROTEIN"/>
    <property type="match status" value="1"/>
</dbReference>
<dbReference type="SUPFAM" id="SSF53098">
    <property type="entry name" value="Ribonuclease H-like"/>
    <property type="match status" value="1"/>
</dbReference>
<evidence type="ECO:0000313" key="3">
    <source>
        <dbReference type="Proteomes" id="UP000628775"/>
    </source>
</evidence>